<evidence type="ECO:0000256" key="8">
    <source>
        <dbReference type="ARBA" id="ARBA00023098"/>
    </source>
</evidence>
<feature type="active site" evidence="12">
    <location>
        <position position="408"/>
    </location>
</feature>
<feature type="active site" evidence="12">
    <location>
        <position position="229"/>
    </location>
</feature>
<keyword evidence="12" id="KW-0997">Cell inner membrane</keyword>
<dbReference type="HAMAP" id="MF_00190">
    <property type="entry name" value="Cardiolipin_synth_ClsA"/>
    <property type="match status" value="1"/>
</dbReference>
<evidence type="ECO:0000259" key="13">
    <source>
        <dbReference type="PROSITE" id="PS50035"/>
    </source>
</evidence>
<dbReference type="SMART" id="SM00155">
    <property type="entry name" value="PLDc"/>
    <property type="match status" value="2"/>
</dbReference>
<evidence type="ECO:0000256" key="9">
    <source>
        <dbReference type="ARBA" id="ARBA00023136"/>
    </source>
</evidence>
<accession>A8FVQ6</accession>
<dbReference type="GO" id="GO:0032049">
    <property type="term" value="P:cardiolipin biosynthetic process"/>
    <property type="evidence" value="ECO:0007669"/>
    <property type="project" value="UniProtKB-UniRule"/>
</dbReference>
<evidence type="ECO:0000256" key="12">
    <source>
        <dbReference type="HAMAP-Rule" id="MF_00190"/>
    </source>
</evidence>
<name>A8FVQ6_SHESH</name>
<evidence type="ECO:0000313" key="15">
    <source>
        <dbReference type="Proteomes" id="UP000002015"/>
    </source>
</evidence>
<reference evidence="14 15" key="1">
    <citation type="submission" date="2007-08" db="EMBL/GenBank/DDBJ databases">
        <title>Complete sequence of Shewanella sediminis HAW-EB3.</title>
        <authorList>
            <consortium name="US DOE Joint Genome Institute"/>
            <person name="Copeland A."/>
            <person name="Lucas S."/>
            <person name="Lapidus A."/>
            <person name="Barry K."/>
            <person name="Glavina del Rio T."/>
            <person name="Dalin E."/>
            <person name="Tice H."/>
            <person name="Pitluck S."/>
            <person name="Chertkov O."/>
            <person name="Brettin T."/>
            <person name="Bruce D."/>
            <person name="Detter J.C."/>
            <person name="Han C."/>
            <person name="Schmutz J."/>
            <person name="Larimer F."/>
            <person name="Land M."/>
            <person name="Hauser L."/>
            <person name="Kyrpides N."/>
            <person name="Kim E."/>
            <person name="Zhao J.-S."/>
            <person name="Richardson P."/>
        </authorList>
    </citation>
    <scope>NUCLEOTIDE SEQUENCE [LARGE SCALE GENOMIC DNA]</scope>
    <source>
        <strain evidence="14 15">HAW-EB3</strain>
    </source>
</reference>
<gene>
    <name evidence="12" type="primary">clsA</name>
    <name evidence="14" type="ordered locus">Ssed_2320</name>
</gene>
<dbReference type="EC" id="2.7.8.-" evidence="12"/>
<dbReference type="STRING" id="425104.Ssed_2320"/>
<feature type="transmembrane region" description="Helical" evidence="12">
    <location>
        <begin position="41"/>
        <end position="63"/>
    </location>
</feature>
<feature type="active site" evidence="12">
    <location>
        <position position="231"/>
    </location>
</feature>
<dbReference type="PANTHER" id="PTHR21248:SF22">
    <property type="entry name" value="PHOSPHOLIPASE D"/>
    <property type="match status" value="1"/>
</dbReference>
<dbReference type="HOGENOM" id="CLU_038053_1_0_6"/>
<dbReference type="InterPro" id="IPR030840">
    <property type="entry name" value="CL_synthase_A"/>
</dbReference>
<feature type="active site" evidence="12">
    <location>
        <position position="410"/>
    </location>
</feature>
<protein>
    <recommendedName>
        <fullName evidence="12">Cardiolipin synthase A</fullName>
        <shortName evidence="12">CL synthase</shortName>
        <ecNumber evidence="12">2.7.8.-</ecNumber>
    </recommendedName>
</protein>
<evidence type="ECO:0000256" key="1">
    <source>
        <dbReference type="ARBA" id="ARBA00004651"/>
    </source>
</evidence>
<dbReference type="SUPFAM" id="SSF56024">
    <property type="entry name" value="Phospholipase D/nuclease"/>
    <property type="match status" value="2"/>
</dbReference>
<dbReference type="InterPro" id="IPR022924">
    <property type="entry name" value="Cardiolipin_synthase"/>
</dbReference>
<dbReference type="Pfam" id="PF13396">
    <property type="entry name" value="PLDc_N"/>
    <property type="match status" value="1"/>
</dbReference>
<dbReference type="InterPro" id="IPR027379">
    <property type="entry name" value="CLS_N"/>
</dbReference>
<feature type="domain" description="PLD phosphodiesterase" evidence="13">
    <location>
        <begin position="224"/>
        <end position="251"/>
    </location>
</feature>
<dbReference type="Pfam" id="PF13091">
    <property type="entry name" value="PLDc_2"/>
    <property type="match status" value="2"/>
</dbReference>
<dbReference type="CDD" id="cd09158">
    <property type="entry name" value="PLDc_EcCLS_like_2"/>
    <property type="match status" value="1"/>
</dbReference>
<dbReference type="InterPro" id="IPR025202">
    <property type="entry name" value="PLD-like_dom"/>
</dbReference>
<dbReference type="EMBL" id="CP000821">
    <property type="protein sequence ID" value="ABV36929.1"/>
    <property type="molecule type" value="Genomic_DNA"/>
</dbReference>
<keyword evidence="6" id="KW-0677">Repeat</keyword>
<dbReference type="NCBIfam" id="TIGR04265">
    <property type="entry name" value="bac_cardiolipin"/>
    <property type="match status" value="1"/>
</dbReference>
<dbReference type="Proteomes" id="UP000002015">
    <property type="component" value="Chromosome"/>
</dbReference>
<organism evidence="14 15">
    <name type="scientific">Shewanella sediminis (strain HAW-EB3)</name>
    <dbReference type="NCBI Taxonomy" id="425104"/>
    <lineage>
        <taxon>Bacteria</taxon>
        <taxon>Pseudomonadati</taxon>
        <taxon>Pseudomonadota</taxon>
        <taxon>Gammaproteobacteria</taxon>
        <taxon>Alteromonadales</taxon>
        <taxon>Shewanellaceae</taxon>
        <taxon>Shewanella</taxon>
    </lineage>
</organism>
<dbReference type="PANTHER" id="PTHR21248">
    <property type="entry name" value="CARDIOLIPIN SYNTHASE"/>
    <property type="match status" value="1"/>
</dbReference>
<evidence type="ECO:0000256" key="2">
    <source>
        <dbReference type="ARBA" id="ARBA00022475"/>
    </source>
</evidence>
<keyword evidence="15" id="KW-1185">Reference proteome</keyword>
<feature type="transmembrane region" description="Helical" evidence="12">
    <location>
        <begin position="12"/>
        <end position="34"/>
    </location>
</feature>
<keyword evidence="2 12" id="KW-1003">Cell membrane</keyword>
<dbReference type="PROSITE" id="PS50035">
    <property type="entry name" value="PLD"/>
    <property type="match status" value="2"/>
</dbReference>
<dbReference type="KEGG" id="sse:Ssed_2320"/>
<dbReference type="Gene3D" id="3.30.870.10">
    <property type="entry name" value="Endonuclease Chain A"/>
    <property type="match status" value="2"/>
</dbReference>
<feature type="domain" description="PLD phosphodiesterase" evidence="13">
    <location>
        <begin position="403"/>
        <end position="430"/>
    </location>
</feature>
<evidence type="ECO:0000256" key="5">
    <source>
        <dbReference type="ARBA" id="ARBA00022692"/>
    </source>
</evidence>
<evidence type="ECO:0000313" key="14">
    <source>
        <dbReference type="EMBL" id="ABV36929.1"/>
    </source>
</evidence>
<dbReference type="GO" id="GO:0008808">
    <property type="term" value="F:cardiolipin synthase activity"/>
    <property type="evidence" value="ECO:0007669"/>
    <property type="project" value="UniProtKB-UniRule"/>
</dbReference>
<keyword evidence="8 12" id="KW-0443">Lipid metabolism</keyword>
<comment type="similarity">
    <text evidence="12">Belongs to the phospholipase D family. Cardiolipin synthase subfamily. ClsA sub-subfamily.</text>
</comment>
<keyword evidence="5 12" id="KW-0812">Transmembrane</keyword>
<feature type="active site" evidence="12">
    <location>
        <position position="415"/>
    </location>
</feature>
<keyword evidence="9 12" id="KW-0472">Membrane</keyword>
<comment type="subcellular location">
    <subcellularLocation>
        <location evidence="12">Cell inner membrane</location>
        <topology evidence="12">Multi-pass membrane protein</topology>
    </subcellularLocation>
    <subcellularLocation>
        <location evidence="1">Cell membrane</location>
        <topology evidence="1">Multi-pass membrane protein</topology>
    </subcellularLocation>
</comment>
<evidence type="ECO:0000256" key="4">
    <source>
        <dbReference type="ARBA" id="ARBA00022679"/>
    </source>
</evidence>
<evidence type="ECO:0000256" key="10">
    <source>
        <dbReference type="ARBA" id="ARBA00023209"/>
    </source>
</evidence>
<proteinExistence type="inferred from homology"/>
<evidence type="ECO:0000256" key="3">
    <source>
        <dbReference type="ARBA" id="ARBA00022516"/>
    </source>
</evidence>
<evidence type="ECO:0000256" key="6">
    <source>
        <dbReference type="ARBA" id="ARBA00022737"/>
    </source>
</evidence>
<dbReference type="AlphaFoldDB" id="A8FVQ6"/>
<keyword evidence="3 12" id="KW-0444">Lipid biosynthesis</keyword>
<keyword evidence="10 12" id="KW-0594">Phospholipid biosynthesis</keyword>
<evidence type="ECO:0000256" key="7">
    <source>
        <dbReference type="ARBA" id="ARBA00022989"/>
    </source>
</evidence>
<feature type="active site" evidence="12">
    <location>
        <position position="236"/>
    </location>
</feature>
<dbReference type="GO" id="GO:0005886">
    <property type="term" value="C:plasma membrane"/>
    <property type="evidence" value="ECO:0007669"/>
    <property type="project" value="UniProtKB-SubCell"/>
</dbReference>
<sequence>MAHYSMAHFYQLLTLAGILFYWVIIAGITVRIIIKRRSVGVSFAWMMVIYVIPIVGIFAYLLFGEQNIGRTRAQRAKDMYQPYADWFAHLYKIRQYRPNVLSSHAQSISALCENQLGIPSLADNALELQSTPKQILNSLIKDIDRAKSTIHLEFYIWHPGGMADDVALALINAAKRNVSVKLLLDSAGSNQFFRSQWPAILEAEGIHIARALKVSPIRVLFRRMDLRMHRKIVVIDNSIAYTGSMNLVDPSCFKTNSGVGQWIDVMVRIKGTTVPLLNAIQSWDWEVETNQRLLPELPVCKPHTEPEKVDMVQVIPSGPGMPEEIIHEVLLQSIYQAEHKIVITTPYFVPSENLLVALIAASHRGVCVNIIIPHKNDSVMVEWASRSFFCELLSAGVKIHRFNGGLLHTKSVVIDESHCLIGTVNLDMRSLWLNFEVTLAVDDQNFTDQMNLLQQSYIDNAHLVDIEAWQKRPVYKRVIEQFFYLFSPLL</sequence>
<keyword evidence="7 12" id="KW-1133">Transmembrane helix</keyword>
<comment type="catalytic activity">
    <reaction evidence="12">
        <text>2 a 1,2-diacyl-sn-glycero-3-phospho-(1'-sn-glycerol) = a cardiolipin + glycerol</text>
        <dbReference type="Rhea" id="RHEA:31451"/>
        <dbReference type="ChEBI" id="CHEBI:17754"/>
        <dbReference type="ChEBI" id="CHEBI:62237"/>
        <dbReference type="ChEBI" id="CHEBI:64716"/>
    </reaction>
</comment>
<keyword evidence="11 12" id="KW-1208">Phospholipid metabolism</keyword>
<evidence type="ECO:0000256" key="11">
    <source>
        <dbReference type="ARBA" id="ARBA00023264"/>
    </source>
</evidence>
<comment type="function">
    <text evidence="12">Catalyzes the reversible phosphatidyl group transfer from one phosphatidylglycerol molecule to another to form cardiolipin (CL) (diphosphatidylglycerol) and glycerol.</text>
</comment>
<keyword evidence="4 12" id="KW-0808">Transferase</keyword>
<dbReference type="InterPro" id="IPR001736">
    <property type="entry name" value="PLipase_D/transphosphatidylase"/>
</dbReference>
<dbReference type="eggNOG" id="COG1502">
    <property type="taxonomic scope" value="Bacteria"/>
</dbReference>